<dbReference type="Gene3D" id="1.10.357.10">
    <property type="entry name" value="Tetracycline Repressor, domain 2"/>
    <property type="match status" value="1"/>
</dbReference>
<sequence>METKAADYNETKQNIFDTAKTLFYEKGYYNTSIGNISEAANVNRALVSYYFQSKGNLALHIVNQFNTTITEKITYKLKETNVDANPLVLFAVETRAFNSFRRLNENYRRFMKEVSLENILTLGENWIVRAIRGNTIYEYLEKTHDICLSEVDRQIYQSSLSSIISGLIIVHSEGHIDCSHEYIAEKECEMYLKMLGLEKGEISMILQESKAVYDNIDIKMEKNFNIKIK</sequence>
<dbReference type="InterPro" id="IPR001647">
    <property type="entry name" value="HTH_TetR"/>
</dbReference>
<feature type="domain" description="HTH tetR-type" evidence="3">
    <location>
        <begin position="9"/>
        <end position="69"/>
    </location>
</feature>
<organism evidence="4 5">
    <name type="scientific">Sedimentibacter saalensis</name>
    <dbReference type="NCBI Taxonomy" id="130788"/>
    <lineage>
        <taxon>Bacteria</taxon>
        <taxon>Bacillati</taxon>
        <taxon>Bacillota</taxon>
        <taxon>Tissierellia</taxon>
        <taxon>Sedimentibacter</taxon>
    </lineage>
</organism>
<dbReference type="GO" id="GO:0006355">
    <property type="term" value="P:regulation of DNA-templated transcription"/>
    <property type="evidence" value="ECO:0007669"/>
    <property type="project" value="UniProtKB-ARBA"/>
</dbReference>
<dbReference type="GO" id="GO:0003677">
    <property type="term" value="F:DNA binding"/>
    <property type="evidence" value="ECO:0007669"/>
    <property type="project" value="UniProtKB-UniRule"/>
</dbReference>
<dbReference type="InterPro" id="IPR023772">
    <property type="entry name" value="DNA-bd_HTH_TetR-type_CS"/>
</dbReference>
<evidence type="ECO:0000313" key="5">
    <source>
        <dbReference type="Proteomes" id="UP000315343"/>
    </source>
</evidence>
<evidence type="ECO:0000259" key="3">
    <source>
        <dbReference type="PROSITE" id="PS50977"/>
    </source>
</evidence>
<evidence type="ECO:0000313" key="4">
    <source>
        <dbReference type="EMBL" id="TWH83749.1"/>
    </source>
</evidence>
<keyword evidence="5" id="KW-1185">Reference proteome</keyword>
<dbReference type="SUPFAM" id="SSF46689">
    <property type="entry name" value="Homeodomain-like"/>
    <property type="match status" value="1"/>
</dbReference>
<dbReference type="Proteomes" id="UP000315343">
    <property type="component" value="Unassembled WGS sequence"/>
</dbReference>
<dbReference type="RefSeq" id="WP_145079146.1">
    <property type="nucleotide sequence ID" value="NZ_DAMBUX010000009.1"/>
</dbReference>
<name>A0A562JKM5_9FIRM</name>
<dbReference type="EMBL" id="VLKH01000001">
    <property type="protein sequence ID" value="TWH83749.1"/>
    <property type="molecule type" value="Genomic_DNA"/>
</dbReference>
<protein>
    <submittedName>
        <fullName evidence="4">TetR family transcriptional regulator</fullName>
    </submittedName>
</protein>
<comment type="caution">
    <text evidence="4">The sequence shown here is derived from an EMBL/GenBank/DDBJ whole genome shotgun (WGS) entry which is preliminary data.</text>
</comment>
<keyword evidence="1 2" id="KW-0238">DNA-binding</keyword>
<proteinExistence type="predicted"/>
<accession>A0A562JKM5</accession>
<dbReference type="PROSITE" id="PS50977">
    <property type="entry name" value="HTH_TETR_2"/>
    <property type="match status" value="1"/>
</dbReference>
<evidence type="ECO:0000256" key="1">
    <source>
        <dbReference type="ARBA" id="ARBA00023125"/>
    </source>
</evidence>
<dbReference type="PANTHER" id="PTHR30328">
    <property type="entry name" value="TRANSCRIPTIONAL REPRESSOR"/>
    <property type="match status" value="1"/>
</dbReference>
<gene>
    <name evidence="4" type="ORF">LY60_00361</name>
</gene>
<dbReference type="InterPro" id="IPR009057">
    <property type="entry name" value="Homeodomain-like_sf"/>
</dbReference>
<dbReference type="AlphaFoldDB" id="A0A562JKM5"/>
<dbReference type="PRINTS" id="PR00455">
    <property type="entry name" value="HTHTETR"/>
</dbReference>
<dbReference type="OrthoDB" id="9785164at2"/>
<dbReference type="PROSITE" id="PS01081">
    <property type="entry name" value="HTH_TETR_1"/>
    <property type="match status" value="1"/>
</dbReference>
<dbReference type="Pfam" id="PF00440">
    <property type="entry name" value="TetR_N"/>
    <property type="match status" value="1"/>
</dbReference>
<dbReference type="PANTHER" id="PTHR30328:SF54">
    <property type="entry name" value="HTH-TYPE TRANSCRIPTIONAL REPRESSOR SCO4008"/>
    <property type="match status" value="1"/>
</dbReference>
<feature type="DNA-binding region" description="H-T-H motif" evidence="2">
    <location>
        <begin position="32"/>
        <end position="51"/>
    </location>
</feature>
<dbReference type="InterPro" id="IPR050109">
    <property type="entry name" value="HTH-type_TetR-like_transc_reg"/>
</dbReference>
<evidence type="ECO:0000256" key="2">
    <source>
        <dbReference type="PROSITE-ProRule" id="PRU00335"/>
    </source>
</evidence>
<reference evidence="4 5" key="1">
    <citation type="submission" date="2019-07" db="EMBL/GenBank/DDBJ databases">
        <title>Genomic Encyclopedia of Type Strains, Phase I: the one thousand microbial genomes (KMG-I) project.</title>
        <authorList>
            <person name="Kyrpides N."/>
        </authorList>
    </citation>
    <scope>NUCLEOTIDE SEQUENCE [LARGE SCALE GENOMIC DNA]</scope>
    <source>
        <strain evidence="4 5">DSM 13558</strain>
    </source>
</reference>